<dbReference type="WBParaSite" id="ACRNAN_scaffold1435.g20914.t1">
    <property type="protein sequence ID" value="ACRNAN_scaffold1435.g20914.t1"/>
    <property type="gene ID" value="ACRNAN_scaffold1435.g20914"/>
</dbReference>
<protein>
    <submittedName>
        <fullName evidence="2">Uncharacterized protein</fullName>
    </submittedName>
</protein>
<name>A0A914CUV8_9BILA</name>
<proteinExistence type="predicted"/>
<keyword evidence="1" id="KW-1185">Reference proteome</keyword>
<evidence type="ECO:0000313" key="2">
    <source>
        <dbReference type="WBParaSite" id="ACRNAN_scaffold1435.g20914.t1"/>
    </source>
</evidence>
<accession>A0A914CUV8</accession>
<reference evidence="2" key="1">
    <citation type="submission" date="2022-11" db="UniProtKB">
        <authorList>
            <consortium name="WormBaseParasite"/>
        </authorList>
    </citation>
    <scope>IDENTIFICATION</scope>
</reference>
<dbReference type="AlphaFoldDB" id="A0A914CUV8"/>
<sequence>MSRLKQNSYGKPWFGCEWIRKIRPRLSLRRTISLSVGRNGQSSKEPQESKALMLEECDSWFFRRCLHTMGYSTTLLEEVCNLRGNTAYGQEIAS</sequence>
<organism evidence="1 2">
    <name type="scientific">Acrobeloides nanus</name>
    <dbReference type="NCBI Taxonomy" id="290746"/>
    <lineage>
        <taxon>Eukaryota</taxon>
        <taxon>Metazoa</taxon>
        <taxon>Ecdysozoa</taxon>
        <taxon>Nematoda</taxon>
        <taxon>Chromadorea</taxon>
        <taxon>Rhabditida</taxon>
        <taxon>Tylenchina</taxon>
        <taxon>Cephalobomorpha</taxon>
        <taxon>Cephaloboidea</taxon>
        <taxon>Cephalobidae</taxon>
        <taxon>Acrobeloides</taxon>
    </lineage>
</organism>
<dbReference type="Proteomes" id="UP000887540">
    <property type="component" value="Unplaced"/>
</dbReference>
<evidence type="ECO:0000313" key="1">
    <source>
        <dbReference type="Proteomes" id="UP000887540"/>
    </source>
</evidence>